<feature type="transmembrane region" description="Helical" evidence="2">
    <location>
        <begin position="89"/>
        <end position="109"/>
    </location>
</feature>
<dbReference type="EMBL" id="MN739080">
    <property type="protein sequence ID" value="QHS87352.1"/>
    <property type="molecule type" value="Genomic_DNA"/>
</dbReference>
<name>A0A6C0B5L6_9ZZZZ</name>
<evidence type="ECO:0000256" key="2">
    <source>
        <dbReference type="SAM" id="Phobius"/>
    </source>
</evidence>
<accession>A0A6C0B5L6</accession>
<feature type="region of interest" description="Disordered" evidence="1">
    <location>
        <begin position="1"/>
        <end position="34"/>
    </location>
</feature>
<organism evidence="3">
    <name type="scientific">viral metagenome</name>
    <dbReference type="NCBI Taxonomy" id="1070528"/>
    <lineage>
        <taxon>unclassified sequences</taxon>
        <taxon>metagenomes</taxon>
        <taxon>organismal metagenomes</taxon>
    </lineage>
</organism>
<dbReference type="AlphaFoldDB" id="A0A6C0B5L6"/>
<keyword evidence="2" id="KW-1133">Transmembrane helix</keyword>
<sequence>MMLDVESDEEKGQNEPVPKTPDPNVSSTRKPNNIPIELIPRHPDDVSIISSEGLTQNYAIDNLSPTWGIMLVVQDNLNLRIGIQVKKKYFNAAFWNYISTPINFAITLFTALSAGQTGSSTTFVTKSQLFYILVTTFILSTVNTFFKLREKADINYKSAKMWESYAGRFEQIYFTPLDDINERLNNYNSLIEKINIEGVEESVEYVNYITELIFYLCHMCRKTADHRYLSIYRRHWMLDGISCADYLYKLRNHPEKQTYPTTIPPEVDGNVFRKTIQPAIKEERSFSRRLIGCC</sequence>
<keyword evidence="2" id="KW-0812">Transmembrane</keyword>
<feature type="transmembrane region" description="Helical" evidence="2">
    <location>
        <begin position="129"/>
        <end position="148"/>
    </location>
</feature>
<protein>
    <submittedName>
        <fullName evidence="3">Uncharacterized protein</fullName>
    </submittedName>
</protein>
<keyword evidence="2" id="KW-0472">Membrane</keyword>
<proteinExistence type="predicted"/>
<evidence type="ECO:0000256" key="1">
    <source>
        <dbReference type="SAM" id="MobiDB-lite"/>
    </source>
</evidence>
<evidence type="ECO:0000313" key="3">
    <source>
        <dbReference type="EMBL" id="QHS87352.1"/>
    </source>
</evidence>
<reference evidence="3" key="1">
    <citation type="journal article" date="2020" name="Nature">
        <title>Giant virus diversity and host interactions through global metagenomics.</title>
        <authorList>
            <person name="Schulz F."/>
            <person name="Roux S."/>
            <person name="Paez-Espino D."/>
            <person name="Jungbluth S."/>
            <person name="Walsh D.A."/>
            <person name="Denef V.J."/>
            <person name="McMahon K.D."/>
            <person name="Konstantinidis K.T."/>
            <person name="Eloe-Fadrosh E.A."/>
            <person name="Kyrpides N.C."/>
            <person name="Woyke T."/>
        </authorList>
    </citation>
    <scope>NUCLEOTIDE SEQUENCE</scope>
    <source>
        <strain evidence="3">GVMAG-M-3300010157-4</strain>
    </source>
</reference>